<sequence length="57" mass="6553">MTYVEGVGLEALEICESFFSKSNVLASTTRYASRFHRKQVITMYLKRTDMLKNSDAN</sequence>
<comment type="caution">
    <text evidence="1">The sequence shown here is derived from an EMBL/GenBank/DDBJ whole genome shotgun (WGS) entry which is preliminary data.</text>
</comment>
<dbReference type="Pfam" id="PF18758">
    <property type="entry name" value="KDZ"/>
    <property type="match status" value="1"/>
</dbReference>
<gene>
    <name evidence="1" type="ORF">DFH08DRAFT_694544</name>
</gene>
<reference evidence="1" key="1">
    <citation type="submission" date="2023-03" db="EMBL/GenBank/DDBJ databases">
        <title>Massive genome expansion in bonnet fungi (Mycena s.s.) driven by repeated elements and novel gene families across ecological guilds.</title>
        <authorList>
            <consortium name="Lawrence Berkeley National Laboratory"/>
            <person name="Harder C.B."/>
            <person name="Miyauchi S."/>
            <person name="Viragh M."/>
            <person name="Kuo A."/>
            <person name="Thoen E."/>
            <person name="Andreopoulos B."/>
            <person name="Lu D."/>
            <person name="Skrede I."/>
            <person name="Drula E."/>
            <person name="Henrissat B."/>
            <person name="Morin E."/>
            <person name="Kohler A."/>
            <person name="Barry K."/>
            <person name="LaButti K."/>
            <person name="Morin E."/>
            <person name="Salamov A."/>
            <person name="Lipzen A."/>
            <person name="Mereny Z."/>
            <person name="Hegedus B."/>
            <person name="Baldrian P."/>
            <person name="Stursova M."/>
            <person name="Weitz H."/>
            <person name="Taylor A."/>
            <person name="Grigoriev I.V."/>
            <person name="Nagy L.G."/>
            <person name="Martin F."/>
            <person name="Kauserud H."/>
        </authorList>
    </citation>
    <scope>NUCLEOTIDE SEQUENCE</scope>
    <source>
        <strain evidence="1">CBHHK002</strain>
    </source>
</reference>
<evidence type="ECO:0000313" key="2">
    <source>
        <dbReference type="Proteomes" id="UP001218218"/>
    </source>
</evidence>
<keyword evidence="2" id="KW-1185">Reference proteome</keyword>
<accession>A0AAD7A796</accession>
<dbReference type="InterPro" id="IPR040521">
    <property type="entry name" value="KDZ"/>
</dbReference>
<organism evidence="1 2">
    <name type="scientific">Mycena albidolilacea</name>
    <dbReference type="NCBI Taxonomy" id="1033008"/>
    <lineage>
        <taxon>Eukaryota</taxon>
        <taxon>Fungi</taxon>
        <taxon>Dikarya</taxon>
        <taxon>Basidiomycota</taxon>
        <taxon>Agaricomycotina</taxon>
        <taxon>Agaricomycetes</taxon>
        <taxon>Agaricomycetidae</taxon>
        <taxon>Agaricales</taxon>
        <taxon>Marasmiineae</taxon>
        <taxon>Mycenaceae</taxon>
        <taxon>Mycena</taxon>
    </lineage>
</organism>
<name>A0AAD7A796_9AGAR</name>
<dbReference type="EMBL" id="JARIHO010000013">
    <property type="protein sequence ID" value="KAJ7351212.1"/>
    <property type="molecule type" value="Genomic_DNA"/>
</dbReference>
<dbReference type="Proteomes" id="UP001218218">
    <property type="component" value="Unassembled WGS sequence"/>
</dbReference>
<proteinExistence type="predicted"/>
<dbReference type="AlphaFoldDB" id="A0AAD7A796"/>
<protein>
    <submittedName>
        <fullName evidence="1">Uncharacterized protein</fullName>
    </submittedName>
</protein>
<evidence type="ECO:0000313" key="1">
    <source>
        <dbReference type="EMBL" id="KAJ7351212.1"/>
    </source>
</evidence>